<keyword evidence="3 7" id="KW-1133">Transmembrane helix</keyword>
<dbReference type="AlphaFoldDB" id="A0A443SLU8"/>
<gene>
    <name evidence="8" type="ORF">B4U80_10137</name>
</gene>
<evidence type="ECO:0000256" key="1">
    <source>
        <dbReference type="ARBA" id="ARBA00004141"/>
    </source>
</evidence>
<dbReference type="InterPro" id="IPR000337">
    <property type="entry name" value="GPCR_3"/>
</dbReference>
<evidence type="ECO:0000313" key="8">
    <source>
        <dbReference type="EMBL" id="RWS28518.1"/>
    </source>
</evidence>
<dbReference type="Gene3D" id="3.40.50.2300">
    <property type="match status" value="1"/>
</dbReference>
<evidence type="ECO:0000256" key="5">
    <source>
        <dbReference type="ARBA" id="ARBA00023170"/>
    </source>
</evidence>
<comment type="subcellular location">
    <subcellularLocation>
        <location evidence="1">Membrane</location>
        <topology evidence="1">Multi-pass membrane protein</topology>
    </subcellularLocation>
</comment>
<organism evidence="8 9">
    <name type="scientific">Leptotrombidium deliense</name>
    <dbReference type="NCBI Taxonomy" id="299467"/>
    <lineage>
        <taxon>Eukaryota</taxon>
        <taxon>Metazoa</taxon>
        <taxon>Ecdysozoa</taxon>
        <taxon>Arthropoda</taxon>
        <taxon>Chelicerata</taxon>
        <taxon>Arachnida</taxon>
        <taxon>Acari</taxon>
        <taxon>Acariformes</taxon>
        <taxon>Trombidiformes</taxon>
        <taxon>Prostigmata</taxon>
        <taxon>Anystina</taxon>
        <taxon>Parasitengona</taxon>
        <taxon>Trombiculoidea</taxon>
        <taxon>Trombiculidae</taxon>
        <taxon>Leptotrombidium</taxon>
    </lineage>
</organism>
<feature type="transmembrane region" description="Helical" evidence="7">
    <location>
        <begin position="15"/>
        <end position="34"/>
    </location>
</feature>
<keyword evidence="4 7" id="KW-0472">Membrane</keyword>
<evidence type="ECO:0000256" key="4">
    <source>
        <dbReference type="ARBA" id="ARBA00023136"/>
    </source>
</evidence>
<protein>
    <recommendedName>
        <fullName evidence="10">Metabotropic glutamate receptor 8-like protein</fullName>
    </recommendedName>
</protein>
<evidence type="ECO:0000256" key="7">
    <source>
        <dbReference type="SAM" id="Phobius"/>
    </source>
</evidence>
<dbReference type="EMBL" id="NCKV01001334">
    <property type="protein sequence ID" value="RWS28518.1"/>
    <property type="molecule type" value="Genomic_DNA"/>
</dbReference>
<dbReference type="GO" id="GO:0004930">
    <property type="term" value="F:G protein-coupled receptor activity"/>
    <property type="evidence" value="ECO:0007669"/>
    <property type="project" value="InterPro"/>
</dbReference>
<dbReference type="Proteomes" id="UP000288716">
    <property type="component" value="Unassembled WGS sequence"/>
</dbReference>
<keyword evidence="5" id="KW-0675">Receptor</keyword>
<evidence type="ECO:0000256" key="2">
    <source>
        <dbReference type="ARBA" id="ARBA00022692"/>
    </source>
</evidence>
<dbReference type="PANTHER" id="PTHR24060">
    <property type="entry name" value="METABOTROPIC GLUTAMATE RECEPTOR"/>
    <property type="match status" value="1"/>
</dbReference>
<reference evidence="8 9" key="1">
    <citation type="journal article" date="2018" name="Gigascience">
        <title>Genomes of trombidid mites reveal novel predicted allergens and laterally-transferred genes associated with secondary metabolism.</title>
        <authorList>
            <person name="Dong X."/>
            <person name="Chaisiri K."/>
            <person name="Xia D."/>
            <person name="Armstrong S.D."/>
            <person name="Fang Y."/>
            <person name="Donnelly M.J."/>
            <person name="Kadowaki T."/>
            <person name="McGarry J.W."/>
            <person name="Darby A.C."/>
            <person name="Makepeace B.L."/>
        </authorList>
    </citation>
    <scope>NUCLEOTIDE SEQUENCE [LARGE SCALE GENOMIC DNA]</scope>
    <source>
        <strain evidence="8">UoL-UT</strain>
    </source>
</reference>
<evidence type="ECO:0000313" key="9">
    <source>
        <dbReference type="Proteomes" id="UP000288716"/>
    </source>
</evidence>
<dbReference type="STRING" id="299467.A0A443SLU8"/>
<dbReference type="OrthoDB" id="9880600at2759"/>
<name>A0A443SLU8_9ACAR</name>
<evidence type="ECO:0000256" key="3">
    <source>
        <dbReference type="ARBA" id="ARBA00022989"/>
    </source>
</evidence>
<keyword evidence="2 7" id="KW-0812">Transmembrane</keyword>
<dbReference type="InterPro" id="IPR028082">
    <property type="entry name" value="Peripla_BP_I"/>
</dbReference>
<keyword evidence="6" id="KW-0325">Glycoprotein</keyword>
<comment type="caution">
    <text evidence="8">The sequence shown here is derived from an EMBL/GenBank/DDBJ whole genome shotgun (WGS) entry which is preliminary data.</text>
</comment>
<dbReference type="InterPro" id="IPR050726">
    <property type="entry name" value="mGluR"/>
</dbReference>
<dbReference type="PRINTS" id="PR00248">
    <property type="entry name" value="GPCRMGR"/>
</dbReference>
<dbReference type="GO" id="GO:0016020">
    <property type="term" value="C:membrane"/>
    <property type="evidence" value="ECO:0007669"/>
    <property type="project" value="UniProtKB-SubCell"/>
</dbReference>
<evidence type="ECO:0008006" key="10">
    <source>
        <dbReference type="Google" id="ProtNLM"/>
    </source>
</evidence>
<proteinExistence type="predicted"/>
<evidence type="ECO:0000256" key="6">
    <source>
        <dbReference type="ARBA" id="ARBA00023180"/>
    </source>
</evidence>
<accession>A0A443SLU8</accession>
<keyword evidence="9" id="KW-1185">Reference proteome</keyword>
<dbReference type="VEuPathDB" id="VectorBase:LDEU003522"/>
<sequence length="141" mass="15952">MNRNLFKVQCRPDDYIFTFILINTSIVIISVSAADPRLIIYPGDINFGILLNVHKNGNESDCGVQLDPRSIHNGMAAVWATHQINSRKESLSNLNLGIYLYDTCSMSNFAERQTVRLIAHLDDIQAKVCRNNKEPPLFVFV</sequence>
<dbReference type="SUPFAM" id="SSF53822">
    <property type="entry name" value="Periplasmic binding protein-like I"/>
    <property type="match status" value="1"/>
</dbReference>